<reference evidence="17 18" key="1">
    <citation type="journal article" date="2010" name="Plant Cell">
        <title>The Chlorella variabilis NC64A genome reveals adaptation to photosymbiosis, coevolution with viruses, and cryptic sex.</title>
        <authorList>
            <person name="Blanc G."/>
            <person name="Duncan G."/>
            <person name="Agarkova I."/>
            <person name="Borodovsky M."/>
            <person name="Gurnon J."/>
            <person name="Kuo A."/>
            <person name="Lindquist E."/>
            <person name="Lucas S."/>
            <person name="Pangilinan J."/>
            <person name="Polle J."/>
            <person name="Salamov A."/>
            <person name="Terry A."/>
            <person name="Yamada T."/>
            <person name="Dunigan D.D."/>
            <person name="Grigoriev I.V."/>
            <person name="Claverie J.M."/>
            <person name="Van Etten J.L."/>
        </authorList>
    </citation>
    <scope>NUCLEOTIDE SEQUENCE [LARGE SCALE GENOMIC DNA]</scope>
    <source>
        <strain evidence="17 18">NC64A</strain>
    </source>
</reference>
<comment type="catalytic activity">
    <reaction evidence="13">
        <text>an alpha-D-Glc-(1-&gt;3)-alpha-D-Glc-(1-&gt;3)-alpha-D-Man-(1-&gt;2)-alpha-D-Man-(1-&gt;2)-alpha-D-Man-(1-&gt;3)-[alpha-D-Man-(1-&gt;2)-alpha-D-Man-(1-&gt;3)-[alpha-D-Man-(1-&gt;2)-alpha-D-Man-(1-&gt;6)]-alpha-D-Man-(1-&gt;6)]-beta-D-Man-(1-&gt;4)-beta-D-GlcNAc-(1-&gt;4)-alpha-D-GlcNAc-diphospho-di-trans,poly-cis-dolichol + a di-trans,poly-cis-dolichyl beta-D-glucosyl phosphate = a alpha-D-Glc-(1-&gt;2)-alpha-D-Glc-(1-&gt;3)-alpha-D-Glc-(1-&gt;3)-alpha-D-Man-(1-&gt;2)-alpha-D-Man-(1-&gt;2)-alpha-D-Man-(1-&gt;3)-[alpha-D-Man-(1-&gt;2)-alpha-D-Man-(1-&gt;3)-[alpha-D-Man-(1-&gt;2)-alpha-D-Man-(1-&gt;6)]-alpha-D-Man-(1-&gt;6)]-beta-D-Man-(1-&gt;4)-beta-D-GlcNAc-(1-&gt;4)-alpha-D-GlcNAc-diphospho-di-trans,poly-cis-dolichol + a di-trans,poly-cis-dolichyl phosphate + H(+)</text>
        <dbReference type="Rhea" id="RHEA:29543"/>
        <dbReference type="Rhea" id="RHEA-COMP:19498"/>
        <dbReference type="Rhea" id="RHEA-COMP:19502"/>
        <dbReference type="Rhea" id="RHEA-COMP:19512"/>
        <dbReference type="Rhea" id="RHEA-COMP:19522"/>
        <dbReference type="ChEBI" id="CHEBI:15378"/>
        <dbReference type="ChEBI" id="CHEBI:57525"/>
        <dbReference type="ChEBI" id="CHEBI:57683"/>
        <dbReference type="ChEBI" id="CHEBI:132522"/>
        <dbReference type="ChEBI" id="CHEBI:132523"/>
        <dbReference type="EC" id="2.4.1.256"/>
    </reaction>
    <physiologicalReaction direction="left-to-right" evidence="13">
        <dbReference type="Rhea" id="RHEA:29544"/>
    </physiologicalReaction>
</comment>
<accession>E1ZJK4</accession>
<evidence type="ECO:0000256" key="9">
    <source>
        <dbReference type="ARBA" id="ARBA00022824"/>
    </source>
</evidence>
<comment type="caution">
    <text evidence="14">Lacks conserved residue(s) required for the propagation of feature annotation.</text>
</comment>
<evidence type="ECO:0000256" key="8">
    <source>
        <dbReference type="ARBA" id="ARBA00022692"/>
    </source>
</evidence>
<comment type="pathway">
    <text evidence="2">Protein modification; protein glycosylation.</text>
</comment>
<feature type="transmembrane region" description="Helical" evidence="14">
    <location>
        <begin position="93"/>
        <end position="114"/>
    </location>
</feature>
<evidence type="ECO:0000256" key="3">
    <source>
        <dbReference type="ARBA" id="ARBA00010600"/>
    </source>
</evidence>
<feature type="transmembrane region" description="Helical" evidence="14">
    <location>
        <begin position="274"/>
        <end position="294"/>
    </location>
</feature>
<gene>
    <name evidence="17" type="ORF">CHLNCDRAFT_136022</name>
</gene>
<keyword evidence="18" id="KW-1185">Reference proteome</keyword>
<dbReference type="eggNOG" id="KOG2642">
    <property type="taxonomic scope" value="Eukaryota"/>
</dbReference>
<feature type="transmembrane region" description="Helical" evidence="14">
    <location>
        <begin position="314"/>
        <end position="336"/>
    </location>
</feature>
<evidence type="ECO:0000256" key="16">
    <source>
        <dbReference type="SAM" id="SignalP"/>
    </source>
</evidence>
<dbReference type="EMBL" id="GL433849">
    <property type="protein sequence ID" value="EFN54007.1"/>
    <property type="molecule type" value="Genomic_DNA"/>
</dbReference>
<evidence type="ECO:0000256" key="4">
    <source>
        <dbReference type="ARBA" id="ARBA00011967"/>
    </source>
</evidence>
<dbReference type="InParanoid" id="E1ZJK4"/>
<dbReference type="InterPro" id="IPR016900">
    <property type="entry name" value="Alg10"/>
</dbReference>
<feature type="transmembrane region" description="Helical" evidence="14">
    <location>
        <begin position="348"/>
        <end position="376"/>
    </location>
</feature>
<dbReference type="PANTHER" id="PTHR12989:SF10">
    <property type="entry name" value="DOL-P-GLC:GLC(2)MAN(9)GLCNAC(2)-PP-DOL ALPHA-1,2-GLUCOSYLTRANSFERASE-RELATED"/>
    <property type="match status" value="1"/>
</dbReference>
<keyword evidence="10 14" id="KW-1133">Transmembrane helix</keyword>
<evidence type="ECO:0000256" key="13">
    <source>
        <dbReference type="ARBA" id="ARBA00048064"/>
    </source>
</evidence>
<dbReference type="GO" id="GO:0006488">
    <property type="term" value="P:dolichol-linked oligosaccharide biosynthetic process"/>
    <property type="evidence" value="ECO:0007669"/>
    <property type="project" value="UniProtKB-UniRule"/>
</dbReference>
<dbReference type="AlphaFoldDB" id="E1ZJK4"/>
<evidence type="ECO:0000313" key="18">
    <source>
        <dbReference type="Proteomes" id="UP000008141"/>
    </source>
</evidence>
<keyword evidence="11 14" id="KW-0472">Membrane</keyword>
<dbReference type="PANTHER" id="PTHR12989">
    <property type="entry name" value="ALPHA-1,2-GLUCOSYLTRANSFERASE ALG10"/>
    <property type="match status" value="1"/>
</dbReference>
<keyword evidence="6 14" id="KW-0328">Glycosyltransferase</keyword>
<keyword evidence="8 14" id="KW-0812">Transmembrane</keyword>
<dbReference type="STRING" id="554065.E1ZJK4"/>
<dbReference type="KEGG" id="cvr:CHLNCDRAFT_136022"/>
<sequence>MPGNGALAALAALLLPASVAVAALFAAFAPDPYMDEPFHVPQTQRYCAGHWREWEPKITTFPGLYLFGTALGHAVHAAQRLLGIRPAALCGTAVLRATNLLFAAACLPLFLAAARQLDPSRSRQQAALLAAVCFLFPVHYFFSFLYYTDVPSLFFTLAAYLASRRRRYRLAAALGAAAVLVRQTNAVWVAFCLGDALLERCLPGSSGGSGRSRDSGAAGTTQRSSRNSSVSGGRSSGSSRKRSGVAGGGPGLASDLATLLRRAWLLKAQLASDLWPLAAVVAAFAAFVVANGGIVVGDKAHHAAVRHLAQPLYFLLYCTACLAPAFWSPPTLAAAARGVAAAARQRPAAAGAAAAAAAAAAVAAVSSGTLAHPFLLADNRHYAFYLWRRVLNRTPWARYALIPAYLYSGWALQRRLAHRGPLWLLLAAGGTCAVLVPAHLLEPRYFTTPFYLAFLHMRTPSPRALAAIAAGFAAVNAATLYLFLAAPFAWPDGSVARFMW</sequence>
<keyword evidence="16" id="KW-0732">Signal</keyword>
<feature type="signal peptide" evidence="16">
    <location>
        <begin position="1"/>
        <end position="22"/>
    </location>
</feature>
<feature type="transmembrane region" description="Helical" evidence="14">
    <location>
        <begin position="464"/>
        <end position="490"/>
    </location>
</feature>
<feature type="transmembrane region" description="Helical" evidence="14">
    <location>
        <begin position="422"/>
        <end position="441"/>
    </location>
</feature>
<dbReference type="EC" id="2.4.1.256" evidence="4 14"/>
<feature type="region of interest" description="Disordered" evidence="15">
    <location>
        <begin position="204"/>
        <end position="248"/>
    </location>
</feature>
<protein>
    <recommendedName>
        <fullName evidence="5 14">Dol-P-Glc:Glc(2)Man(9)GlcNAc(2)-PP-Dol alpha-1,2-glucosyltransferase</fullName>
        <ecNumber evidence="4 14">2.4.1.256</ecNumber>
    </recommendedName>
</protein>
<comment type="function">
    <text evidence="12">Dol-P-Glc:Glc(2)Man(9)GlcNAc(2)-PP-Dol alpha-1,2-glucosyltransferase that operates in the biosynthetic pathway of dolichol-linked oligosaccharides, the glycan precursors employed in protein asparagine (N)-glycosylation. The assembly of dolichol-linked oligosaccharides begins on the cytosolic side of the endoplasmic reticulum membrane and finishes in its lumen. The sequential addition of sugars to dolichol pyrophosphate produces dolichol-linked oligosaccharides containing fourteen sugars, including two GlcNAcs, nine mannoses and three glucoses. Once assembled, the oligosaccharide is transferred from the lipid to nascent proteins by oligosaccharyltransferases. In the lumen of the endoplasmic reticulum, adds the third and last glucose residue from dolichyl phosphate glucose (Dol-P-Glc) onto the lipid-linked oligosaccharide intermediate Glc(2)Man(9)GlcNAc(2)-PP-Dol to produce Glc(3)Man(9)GlcNAc(2)-PP-Dol.</text>
</comment>
<comment type="subcellular location">
    <subcellularLocation>
        <location evidence="1">Endoplasmic reticulum membrane</location>
        <topology evidence="1">Multi-pass membrane protein</topology>
    </subcellularLocation>
</comment>
<evidence type="ECO:0000313" key="17">
    <source>
        <dbReference type="EMBL" id="EFN54007.1"/>
    </source>
</evidence>
<keyword evidence="7" id="KW-0808">Transferase</keyword>
<dbReference type="GO" id="GO:0106073">
    <property type="term" value="F:dolichyl pyrophosphate Glc2Man9GlcNAc2 alpha-1,2-glucosyltransferase activity"/>
    <property type="evidence" value="ECO:0007669"/>
    <property type="project" value="UniProtKB-UniRule"/>
</dbReference>
<organism evidence="18">
    <name type="scientific">Chlorella variabilis</name>
    <name type="common">Green alga</name>
    <dbReference type="NCBI Taxonomy" id="554065"/>
    <lineage>
        <taxon>Eukaryota</taxon>
        <taxon>Viridiplantae</taxon>
        <taxon>Chlorophyta</taxon>
        <taxon>core chlorophytes</taxon>
        <taxon>Trebouxiophyceae</taxon>
        <taxon>Chlorellales</taxon>
        <taxon>Chlorellaceae</taxon>
        <taxon>Chlorella clade</taxon>
        <taxon>Chlorella</taxon>
    </lineage>
</organism>
<dbReference type="RefSeq" id="XP_005846109.1">
    <property type="nucleotide sequence ID" value="XM_005846047.1"/>
</dbReference>
<evidence type="ECO:0000256" key="2">
    <source>
        <dbReference type="ARBA" id="ARBA00004922"/>
    </source>
</evidence>
<proteinExistence type="inferred from homology"/>
<evidence type="ECO:0000256" key="15">
    <source>
        <dbReference type="SAM" id="MobiDB-lite"/>
    </source>
</evidence>
<evidence type="ECO:0000256" key="1">
    <source>
        <dbReference type="ARBA" id="ARBA00004477"/>
    </source>
</evidence>
<dbReference type="OMA" id="VWDSKIT"/>
<dbReference type="PIRSF" id="PIRSF028810">
    <property type="entry name" value="Alpha1_2_glucosyltferase_Alg10"/>
    <property type="match status" value="1"/>
</dbReference>
<evidence type="ECO:0000256" key="11">
    <source>
        <dbReference type="ARBA" id="ARBA00023136"/>
    </source>
</evidence>
<dbReference type="Proteomes" id="UP000008141">
    <property type="component" value="Unassembled WGS sequence"/>
</dbReference>
<evidence type="ECO:0000256" key="6">
    <source>
        <dbReference type="ARBA" id="ARBA00022676"/>
    </source>
</evidence>
<name>E1ZJK4_CHLVA</name>
<dbReference type="GO" id="GO:0005789">
    <property type="term" value="C:endoplasmic reticulum membrane"/>
    <property type="evidence" value="ECO:0007669"/>
    <property type="project" value="UniProtKB-SubCell"/>
</dbReference>
<evidence type="ECO:0000256" key="14">
    <source>
        <dbReference type="PIRNR" id="PIRNR028810"/>
    </source>
</evidence>
<evidence type="ECO:0000256" key="5">
    <source>
        <dbReference type="ARBA" id="ARBA00018512"/>
    </source>
</evidence>
<comment type="similarity">
    <text evidence="3 14">Belongs to the ALG10 glucosyltransferase family.</text>
</comment>
<evidence type="ECO:0000256" key="10">
    <source>
        <dbReference type="ARBA" id="ARBA00022989"/>
    </source>
</evidence>
<feature type="chain" id="PRO_5003156487" description="Dol-P-Glc:Glc(2)Man(9)GlcNAc(2)-PP-Dol alpha-1,2-glucosyltransferase" evidence="16">
    <location>
        <begin position="23"/>
        <end position="500"/>
    </location>
</feature>
<dbReference type="Pfam" id="PF04922">
    <property type="entry name" value="DIE2_ALG10"/>
    <property type="match status" value="1"/>
</dbReference>
<keyword evidence="9" id="KW-0256">Endoplasmic reticulum</keyword>
<dbReference type="OrthoDB" id="4769at2759"/>
<evidence type="ECO:0000256" key="12">
    <source>
        <dbReference type="ARBA" id="ARBA00044727"/>
    </source>
</evidence>
<feature type="transmembrane region" description="Helical" evidence="14">
    <location>
        <begin position="126"/>
        <end position="148"/>
    </location>
</feature>
<evidence type="ECO:0000256" key="7">
    <source>
        <dbReference type="ARBA" id="ARBA00022679"/>
    </source>
</evidence>
<dbReference type="FunCoup" id="E1ZJK4">
    <property type="interactions" value="1757"/>
</dbReference>
<feature type="compositionally biased region" description="Low complexity" evidence="15">
    <location>
        <begin position="215"/>
        <end position="238"/>
    </location>
</feature>
<dbReference type="GeneID" id="17353352"/>